<keyword evidence="3" id="KW-0393">Immunoglobulin domain</keyword>
<dbReference type="FunFam" id="2.60.40.10:FF:000032">
    <property type="entry name" value="palladin isoform X1"/>
    <property type="match status" value="4"/>
</dbReference>
<feature type="domain" description="Ig-like" evidence="4">
    <location>
        <begin position="1448"/>
        <end position="1541"/>
    </location>
</feature>
<feature type="domain" description="Ig-like" evidence="4">
    <location>
        <begin position="690"/>
        <end position="780"/>
    </location>
</feature>
<dbReference type="Gene3D" id="2.60.40.10">
    <property type="entry name" value="Immunoglobulins"/>
    <property type="match status" value="20"/>
</dbReference>
<dbReference type="SMART" id="SM00406">
    <property type="entry name" value="IGv"/>
    <property type="match status" value="7"/>
</dbReference>
<dbReference type="GO" id="GO:0043025">
    <property type="term" value="C:neuronal cell body"/>
    <property type="evidence" value="ECO:0007669"/>
    <property type="project" value="TreeGrafter"/>
</dbReference>
<dbReference type="PANTHER" id="PTHR45080">
    <property type="entry name" value="CONTACTIN 5"/>
    <property type="match status" value="1"/>
</dbReference>
<evidence type="ECO:0000259" key="4">
    <source>
        <dbReference type="PROSITE" id="PS50835"/>
    </source>
</evidence>
<evidence type="ECO:0000313" key="6">
    <source>
        <dbReference type="WBParaSite" id="maker-uti_cns_0001376-snap-gene-0.8-mRNA-1"/>
    </source>
</evidence>
<evidence type="ECO:0000313" key="5">
    <source>
        <dbReference type="Proteomes" id="UP000095280"/>
    </source>
</evidence>
<dbReference type="CDD" id="cd00096">
    <property type="entry name" value="Ig"/>
    <property type="match status" value="6"/>
</dbReference>
<feature type="domain" description="Ig-like" evidence="4">
    <location>
        <begin position="307"/>
        <end position="391"/>
    </location>
</feature>
<feature type="domain" description="Ig-like" evidence="4">
    <location>
        <begin position="1343"/>
        <end position="1441"/>
    </location>
</feature>
<feature type="domain" description="Ig-like" evidence="4">
    <location>
        <begin position="396"/>
        <end position="481"/>
    </location>
</feature>
<dbReference type="SMART" id="SM00408">
    <property type="entry name" value="IGc2"/>
    <property type="match status" value="20"/>
</dbReference>
<dbReference type="InterPro" id="IPR036179">
    <property type="entry name" value="Ig-like_dom_sf"/>
</dbReference>
<reference evidence="6" key="1">
    <citation type="submission" date="2016-11" db="UniProtKB">
        <authorList>
            <consortium name="WormBaseParasite"/>
        </authorList>
    </citation>
    <scope>IDENTIFICATION</scope>
</reference>
<feature type="domain" description="Ig-like" evidence="4">
    <location>
        <begin position="1643"/>
        <end position="1733"/>
    </location>
</feature>
<accession>A0A1I8GAQ8</accession>
<dbReference type="GO" id="GO:0007156">
    <property type="term" value="P:homophilic cell adhesion via plasma membrane adhesion molecules"/>
    <property type="evidence" value="ECO:0007669"/>
    <property type="project" value="TreeGrafter"/>
</dbReference>
<name>A0A1I8GAQ8_9PLAT</name>
<dbReference type="GO" id="GO:0008046">
    <property type="term" value="F:axon guidance receptor activity"/>
    <property type="evidence" value="ECO:0007669"/>
    <property type="project" value="TreeGrafter"/>
</dbReference>
<feature type="domain" description="Ig-like" evidence="4">
    <location>
        <begin position="1160"/>
        <end position="1246"/>
    </location>
</feature>
<dbReference type="PROSITE" id="PS50835">
    <property type="entry name" value="IG_LIKE"/>
    <property type="match status" value="20"/>
</dbReference>
<keyword evidence="2" id="KW-1015">Disulfide bond</keyword>
<protein>
    <submittedName>
        <fullName evidence="6">Hemicentin-1</fullName>
    </submittedName>
</protein>
<feature type="domain" description="Ig-like" evidence="4">
    <location>
        <begin position="199"/>
        <end position="299"/>
    </location>
</feature>
<dbReference type="InterPro" id="IPR003599">
    <property type="entry name" value="Ig_sub"/>
</dbReference>
<evidence type="ECO:0000256" key="1">
    <source>
        <dbReference type="ARBA" id="ARBA00022729"/>
    </source>
</evidence>
<feature type="domain" description="Ig-like" evidence="4">
    <location>
        <begin position="786"/>
        <end position="867"/>
    </location>
</feature>
<feature type="domain" description="Ig-like" evidence="4">
    <location>
        <begin position="1546"/>
        <end position="1640"/>
    </location>
</feature>
<feature type="domain" description="Ig-like" evidence="4">
    <location>
        <begin position="1063"/>
        <end position="1155"/>
    </location>
</feature>
<proteinExistence type="predicted"/>
<sequence>PAVTSADSDGKAPHSIRVTGRSKLTFHHVFSVGLESQFPAGRGVDQRRPYLGIPSHLYLNLTGALHASRDTSSTPGVASSRPGVVQFVALKTYDKRDLLTVQARSLNGAPQDLVYLTDKIQAPPDFFYIVATWYKVSGDPGGARQRIQSASSQANQRVQTYQLRNVGVVAAGVYELVALTNSGQNHSDKIQVIVLPDAPQVHIVGGNTTVATGTDAELKCLVVVDEAYDRSNISVNWYRQELSIRVGNTSRVTVTESRRQGSIDKRLMIRSVSRRDVGKYICKAEYDGQGSGIRSSRDTWLRIQEAPIVRVTSRRINYQRGDSIRVTCSATGVPRPAVTWLKGNAEVLSDMHISARNNVLQILDAKEEHKGVYNCKAENSGGVSAEPVSIVYVERPTVKAVNNSVVGIVGERRQLRCNATGQPVPTVTWRRNGVPIVAGPEFAIDTAAGTVSFVVDARARGEWTCLAENVAGLAEDRITMDIGTYPTASVPSTAISIEYGQSGNLPCQASGGHSPNIEWLRVTETGSQLLIRDSEKYSFNVVSPTSKSLVINAAKDDDAGWYICRVTNPYGDAQERVRVKIIGHRPPVLANVSPRRVVKIGASVSLKCTYIDGKPEPKISWFVELFGNKTVRLIEASDSKYLVESLDGGKSSQLLIRDATFEDEATYNCRAVNSINQTEQSIELDVQSEPKFNRTRTNYQVNEGEPVTLYCISSGDPRPIVRWSLNRVPLNFLDSDYSLSDDGMVLNIRLVRNSKHSGTYSCEAVNDLGTDAMQLKLDVQMKYVIKGRSLDLTCKFNGNPTPTVSWYFRPLRVGQAVMEIRRSQGRFILSEGATRLHVTPTVEADEGFFECIGLNSVGRQLHSYRVNVLVPPKSTNGTGTDSPLKITAKIGEPLRIGCNVTGKPKPEIQWYFKGQRLSDADAARLGVRVSRESELLIDSIETSNARAFNKGGNVTLNFDLTAIKRPVLEPNLIGSKTVIQGDSMNLLCTVKEGFPRPQIFWWFRGAPATDSELERLGASKYADGSLYIRDVRKFQHDGPWKCQARNEGGVSGFHVTTVIVFDPREASASGADKPDRTGDRGSRVTFTCETEMAWPQPRIQWLRNGQSVETVLRPEDYTLTSDKTSLILLSVNSEDSGIYTCLIGEDGRAKNFTLTVQYKPEVDRNRSSKSQVIAEKGKTLVLVCSVSGYPDPEITWYKGGAKVTRGAVSNRGQKLEIISAKLTDAGDYQCFAQNLKGIASHSIGVTVKQAPTLSDLAAQQMQFFVSEMRQLHCNITGNPRPTYQWKYNGRPLPPDSAAFPTDEGASLIIPEVRLANTGIYTCSASNDLGTNSRDIRVVVVPKPKIQPPTGLGDSNRKIVRINSSMVLDCRVSEGVAAGGGLEVTWLKDNVPVNPDVFDNVEIITNADGSKSLKIGQVRQGDSGRYRCVVKNKAGTDSIFIDVVVHNSPVIEIFTPNVGQNETYSHYPGNGLTFYCSAIGVPRPTIRWLKNGRELPLRSNRYSLYDSNKRMQLHRAEPDDQGTYTCEATNTVGTARESVEVAILMGPKLRDPTSAERTINKRTGERVSLFCDVVDGYPKAKISWRRNGVELEPGADPRASLSEDRKILTISGLSSGDAGEYLCSASNRIGQATSKTRLIIADPPQIDRSAFGETARQVLRNRGAVIRCSASGSPQPTISWFKDGAALTPDSRRLVTRSDGQELEIVSVGPESQGVYRCEAVNGAGRDSAEVRLTVVEAPSIDEANLVYDMRGRVDKPAVVECPVRGTPPIAITWKRNRMPLNESARIRIENNGQRVTILRSEVSDTAEYSCTAENRFGRISRSFNLMIMVPPTFVDASIGPYVLHRVVENSSLVLDCTATGIPAPNYLWTRNSGGIISSTLAAGAPAANPALSTDGSRLSFSRIGSGHADNYTCAAHNAAARVSRYFKLVVITPPALVEGSGLVRVTVREHEFTRLRCTPDGSSRANVIWFKDDQPIPSTSEIYRLTDSDQTLMIISPTRDESGAFQCQLINEAGSVSKTYQVIVQVAPKFPRDFIAGPETKSHRLNDAAELDCPAQGNPEPRITWIKNGIRLSVDDPRYQFLENGRRLRIRQVSLDDASTFSCEASNMAGEVTKTYDL</sequence>
<dbReference type="SMART" id="SM00409">
    <property type="entry name" value="IG"/>
    <property type="match status" value="21"/>
</dbReference>
<feature type="domain" description="Ig-like" evidence="4">
    <location>
        <begin position="1831"/>
        <end position="1923"/>
    </location>
</feature>
<feature type="domain" description="Ig-like" evidence="4">
    <location>
        <begin position="586"/>
        <end position="685"/>
    </location>
</feature>
<dbReference type="PANTHER" id="PTHR45080:SF8">
    <property type="entry name" value="IG-LIKE DOMAIN-CONTAINING PROTEIN"/>
    <property type="match status" value="1"/>
</dbReference>
<dbReference type="GO" id="GO:0050808">
    <property type="term" value="P:synapse organization"/>
    <property type="evidence" value="ECO:0007669"/>
    <property type="project" value="TreeGrafter"/>
</dbReference>
<feature type="domain" description="Ig-like" evidence="4">
    <location>
        <begin position="1251"/>
        <end position="1338"/>
    </location>
</feature>
<organism evidence="5 6">
    <name type="scientific">Macrostomum lignano</name>
    <dbReference type="NCBI Taxonomy" id="282301"/>
    <lineage>
        <taxon>Eukaryota</taxon>
        <taxon>Metazoa</taxon>
        <taxon>Spiralia</taxon>
        <taxon>Lophotrochozoa</taxon>
        <taxon>Platyhelminthes</taxon>
        <taxon>Rhabditophora</taxon>
        <taxon>Macrostomorpha</taxon>
        <taxon>Macrostomida</taxon>
        <taxon>Macrostomidae</taxon>
        <taxon>Macrostomum</taxon>
    </lineage>
</organism>
<dbReference type="InterPro" id="IPR050958">
    <property type="entry name" value="Cell_Adh-Cytoskel_Orgn"/>
</dbReference>
<dbReference type="WBParaSite" id="maker-uti_cns_0001376-snap-gene-0.8-mRNA-1">
    <property type="protein sequence ID" value="maker-uti_cns_0001376-snap-gene-0.8-mRNA-1"/>
    <property type="gene ID" value="maker-uti_cns_0001376-snap-gene-0.8"/>
</dbReference>
<feature type="domain" description="Ig-like" evidence="4">
    <location>
        <begin position="966"/>
        <end position="1060"/>
    </location>
</feature>
<feature type="domain" description="Ig-like" evidence="4">
    <location>
        <begin position="2028"/>
        <end position="2118"/>
    </location>
</feature>
<dbReference type="Proteomes" id="UP000095280">
    <property type="component" value="Unplaced"/>
</dbReference>
<dbReference type="InterPro" id="IPR013106">
    <property type="entry name" value="Ig_V-set"/>
</dbReference>
<dbReference type="Pfam" id="PF07679">
    <property type="entry name" value="I-set"/>
    <property type="match status" value="15"/>
</dbReference>
<keyword evidence="5" id="KW-1185">Reference proteome</keyword>
<dbReference type="InterPro" id="IPR013783">
    <property type="entry name" value="Ig-like_fold"/>
</dbReference>
<dbReference type="SUPFAM" id="SSF48726">
    <property type="entry name" value="Immunoglobulin"/>
    <property type="match status" value="19"/>
</dbReference>
<evidence type="ECO:0000256" key="2">
    <source>
        <dbReference type="ARBA" id="ARBA00023157"/>
    </source>
</evidence>
<feature type="domain" description="Ig-like" evidence="4">
    <location>
        <begin position="1738"/>
        <end position="1826"/>
    </location>
</feature>
<dbReference type="InterPro" id="IPR007110">
    <property type="entry name" value="Ig-like_dom"/>
</dbReference>
<evidence type="ECO:0000256" key="3">
    <source>
        <dbReference type="ARBA" id="ARBA00023319"/>
    </source>
</evidence>
<dbReference type="Pfam" id="PF13927">
    <property type="entry name" value="Ig_3"/>
    <property type="match status" value="5"/>
</dbReference>
<dbReference type="InterPro" id="IPR003598">
    <property type="entry name" value="Ig_sub2"/>
</dbReference>
<keyword evidence="1" id="KW-0732">Signal</keyword>
<dbReference type="InterPro" id="IPR013098">
    <property type="entry name" value="Ig_I-set"/>
</dbReference>
<dbReference type="GO" id="GO:0030424">
    <property type="term" value="C:axon"/>
    <property type="evidence" value="ECO:0007669"/>
    <property type="project" value="TreeGrafter"/>
</dbReference>
<feature type="domain" description="Ig-like" evidence="4">
    <location>
        <begin position="872"/>
        <end position="948"/>
    </location>
</feature>
<dbReference type="GO" id="GO:0005886">
    <property type="term" value="C:plasma membrane"/>
    <property type="evidence" value="ECO:0007669"/>
    <property type="project" value="TreeGrafter"/>
</dbReference>
<feature type="domain" description="Ig-like" evidence="4">
    <location>
        <begin position="1934"/>
        <end position="2023"/>
    </location>
</feature>
<feature type="domain" description="Ig-like" evidence="4">
    <location>
        <begin position="486"/>
        <end position="580"/>
    </location>
</feature>